<keyword evidence="6 17" id="KW-0812">Transmembrane</keyword>
<sequence>MPGSDNHPVESAPRSQATGRRRRSKVAFGGLIAVSSLLLTGCTPVEKRGYLPKGVTSLSHEITDFWVSAWVWALAVGVITWGMMIYCWIRFRRKKTDVGLPPQVAYHVPIEILFTVVPIFMVAVFFGKTVQMENKMLDTSGTPDVMVNVVAKQWSWDFNYVNSDVYEAGQQADMSAPDPETTIPTLYLPVNKRVEFVLTSRDVIHSFWVIQFLQKMDVIPGKVNKFDVTPTEIGTYQGKCAELCGAYHSQMLFNVKVVSEADYQKKMNQLKARGNVGFLSNALNRDGSILEAQDATKFQQWLPKGVKGSDIVVEGAK</sequence>
<dbReference type="PROSITE" id="PS00078">
    <property type="entry name" value="COX2"/>
    <property type="match status" value="1"/>
</dbReference>
<keyword evidence="20" id="KW-1185">Reference proteome</keyword>
<dbReference type="NCBIfam" id="TIGR02866">
    <property type="entry name" value="CoxB"/>
    <property type="match status" value="1"/>
</dbReference>
<feature type="transmembrane region" description="Helical" evidence="17">
    <location>
        <begin position="110"/>
        <end position="127"/>
    </location>
</feature>
<dbReference type="Gene3D" id="2.60.40.420">
    <property type="entry name" value="Cupredoxins - blue copper proteins"/>
    <property type="match status" value="1"/>
</dbReference>
<dbReference type="Proteomes" id="UP000559182">
    <property type="component" value="Unassembled WGS sequence"/>
</dbReference>
<dbReference type="InterPro" id="IPR014222">
    <property type="entry name" value="Cyt_c_oxidase_su2"/>
</dbReference>
<evidence type="ECO:0000259" key="18">
    <source>
        <dbReference type="PROSITE" id="PS50857"/>
    </source>
</evidence>
<keyword evidence="12 17" id="KW-0472">Membrane</keyword>
<dbReference type="EC" id="7.1.1.9" evidence="3"/>
<keyword evidence="9" id="KW-0249">Electron transport</keyword>
<evidence type="ECO:0000256" key="4">
    <source>
        <dbReference type="ARBA" id="ARBA00022448"/>
    </source>
</evidence>
<comment type="caution">
    <text evidence="19">The sequence shown here is derived from an EMBL/GenBank/DDBJ whole genome shotgun (WGS) entry which is preliminary data.</text>
</comment>
<name>A0A839N8I6_9MICO</name>
<dbReference type="PANTHER" id="PTHR22888">
    <property type="entry name" value="CYTOCHROME C OXIDASE, SUBUNIT II"/>
    <property type="match status" value="1"/>
</dbReference>
<dbReference type="InterPro" id="IPR036257">
    <property type="entry name" value="Cyt_c_oxidase_su2_TM_sf"/>
</dbReference>
<dbReference type="InterPro" id="IPR001505">
    <property type="entry name" value="Copper_CuA"/>
</dbReference>
<feature type="region of interest" description="Disordered" evidence="16">
    <location>
        <begin position="1"/>
        <end position="23"/>
    </location>
</feature>
<dbReference type="SUPFAM" id="SSF49503">
    <property type="entry name" value="Cupredoxins"/>
    <property type="match status" value="1"/>
</dbReference>
<evidence type="ECO:0000256" key="11">
    <source>
        <dbReference type="ARBA" id="ARBA00023008"/>
    </source>
</evidence>
<evidence type="ECO:0000256" key="14">
    <source>
        <dbReference type="ARBA" id="ARBA00031399"/>
    </source>
</evidence>
<evidence type="ECO:0000256" key="2">
    <source>
        <dbReference type="ARBA" id="ARBA00007866"/>
    </source>
</evidence>
<dbReference type="SUPFAM" id="SSF81464">
    <property type="entry name" value="Cytochrome c oxidase subunit II-like, transmembrane region"/>
    <property type="match status" value="1"/>
</dbReference>
<evidence type="ECO:0000256" key="7">
    <source>
        <dbReference type="ARBA" id="ARBA00022723"/>
    </source>
</evidence>
<evidence type="ECO:0000256" key="1">
    <source>
        <dbReference type="ARBA" id="ARBA00004141"/>
    </source>
</evidence>
<dbReference type="PROSITE" id="PS50857">
    <property type="entry name" value="COX2_CUA"/>
    <property type="match status" value="1"/>
</dbReference>
<comment type="subcellular location">
    <subcellularLocation>
        <location evidence="1">Membrane</location>
        <topology evidence="1">Multi-pass membrane protein</topology>
    </subcellularLocation>
</comment>
<dbReference type="CDD" id="cd13919">
    <property type="entry name" value="CuRO_HCO_II_like_5"/>
    <property type="match status" value="1"/>
</dbReference>
<gene>
    <name evidence="19" type="ORF">FHU39_002308</name>
</gene>
<dbReference type="AlphaFoldDB" id="A0A839N8I6"/>
<dbReference type="GO" id="GO:0042773">
    <property type="term" value="P:ATP synthesis coupled electron transport"/>
    <property type="evidence" value="ECO:0007669"/>
    <property type="project" value="TreeGrafter"/>
</dbReference>
<accession>A0A839N8I6</accession>
<dbReference type="InterPro" id="IPR002429">
    <property type="entry name" value="CcO_II-like_C"/>
</dbReference>
<protein>
    <recommendedName>
        <fullName evidence="3">cytochrome-c oxidase</fullName>
        <ecNumber evidence="3">7.1.1.9</ecNumber>
    </recommendedName>
    <alternativeName>
        <fullName evidence="14">Cytochrome aa3 subunit 2</fullName>
    </alternativeName>
</protein>
<feature type="transmembrane region" description="Helical" evidence="17">
    <location>
        <begin position="65"/>
        <end position="89"/>
    </location>
</feature>
<comment type="catalytic activity">
    <reaction evidence="15">
        <text>4 Fe(II)-[cytochrome c] + O2 + 8 H(+)(in) = 4 Fe(III)-[cytochrome c] + 2 H2O + 4 H(+)(out)</text>
        <dbReference type="Rhea" id="RHEA:11436"/>
        <dbReference type="Rhea" id="RHEA-COMP:10350"/>
        <dbReference type="Rhea" id="RHEA-COMP:14399"/>
        <dbReference type="ChEBI" id="CHEBI:15377"/>
        <dbReference type="ChEBI" id="CHEBI:15378"/>
        <dbReference type="ChEBI" id="CHEBI:15379"/>
        <dbReference type="ChEBI" id="CHEBI:29033"/>
        <dbReference type="ChEBI" id="CHEBI:29034"/>
        <dbReference type="EC" id="7.1.1.9"/>
    </reaction>
</comment>
<dbReference type="GO" id="GO:0004129">
    <property type="term" value="F:cytochrome-c oxidase activity"/>
    <property type="evidence" value="ECO:0007669"/>
    <property type="project" value="UniProtKB-EC"/>
</dbReference>
<evidence type="ECO:0000256" key="16">
    <source>
        <dbReference type="SAM" id="MobiDB-lite"/>
    </source>
</evidence>
<evidence type="ECO:0000256" key="6">
    <source>
        <dbReference type="ARBA" id="ARBA00022692"/>
    </source>
</evidence>
<reference evidence="19 20" key="1">
    <citation type="submission" date="2020-08" db="EMBL/GenBank/DDBJ databases">
        <title>Sequencing the genomes of 1000 actinobacteria strains.</title>
        <authorList>
            <person name="Klenk H.-P."/>
        </authorList>
    </citation>
    <scope>NUCLEOTIDE SEQUENCE [LARGE SCALE GENOMIC DNA]</scope>
    <source>
        <strain evidence="19 20">DSM 105369</strain>
    </source>
</reference>
<feature type="transmembrane region" description="Helical" evidence="17">
    <location>
        <begin position="26"/>
        <end position="45"/>
    </location>
</feature>
<keyword evidence="4" id="KW-0813">Transport</keyword>
<evidence type="ECO:0000256" key="12">
    <source>
        <dbReference type="ARBA" id="ARBA00023136"/>
    </source>
</evidence>
<proteinExistence type="inferred from homology"/>
<evidence type="ECO:0000256" key="13">
    <source>
        <dbReference type="ARBA" id="ARBA00024688"/>
    </source>
</evidence>
<dbReference type="EMBL" id="JACHVQ010000001">
    <property type="protein sequence ID" value="MBB2892324.1"/>
    <property type="molecule type" value="Genomic_DNA"/>
</dbReference>
<evidence type="ECO:0000256" key="17">
    <source>
        <dbReference type="SAM" id="Phobius"/>
    </source>
</evidence>
<evidence type="ECO:0000256" key="3">
    <source>
        <dbReference type="ARBA" id="ARBA00012949"/>
    </source>
</evidence>
<keyword evidence="8" id="KW-1278">Translocase</keyword>
<evidence type="ECO:0000256" key="9">
    <source>
        <dbReference type="ARBA" id="ARBA00022982"/>
    </source>
</evidence>
<evidence type="ECO:0000256" key="10">
    <source>
        <dbReference type="ARBA" id="ARBA00022989"/>
    </source>
</evidence>
<dbReference type="GO" id="GO:0005507">
    <property type="term" value="F:copper ion binding"/>
    <property type="evidence" value="ECO:0007669"/>
    <property type="project" value="InterPro"/>
</dbReference>
<dbReference type="Pfam" id="PF00116">
    <property type="entry name" value="COX2"/>
    <property type="match status" value="1"/>
</dbReference>
<dbReference type="InterPro" id="IPR045187">
    <property type="entry name" value="CcO_II"/>
</dbReference>
<dbReference type="PRINTS" id="PR01166">
    <property type="entry name" value="CYCOXIDASEII"/>
</dbReference>
<evidence type="ECO:0000256" key="8">
    <source>
        <dbReference type="ARBA" id="ARBA00022967"/>
    </source>
</evidence>
<dbReference type="GO" id="GO:0016491">
    <property type="term" value="F:oxidoreductase activity"/>
    <property type="evidence" value="ECO:0007669"/>
    <property type="project" value="InterPro"/>
</dbReference>
<evidence type="ECO:0000256" key="5">
    <source>
        <dbReference type="ARBA" id="ARBA00022660"/>
    </source>
</evidence>
<dbReference type="GO" id="GO:0016020">
    <property type="term" value="C:membrane"/>
    <property type="evidence" value="ECO:0007669"/>
    <property type="project" value="UniProtKB-SubCell"/>
</dbReference>
<dbReference type="RefSeq" id="WP_183320457.1">
    <property type="nucleotide sequence ID" value="NZ_JACHVQ010000001.1"/>
</dbReference>
<evidence type="ECO:0000256" key="15">
    <source>
        <dbReference type="ARBA" id="ARBA00047816"/>
    </source>
</evidence>
<feature type="domain" description="Cytochrome oxidase subunit II copper A binding" evidence="18">
    <location>
        <begin position="142"/>
        <end position="269"/>
    </location>
</feature>
<evidence type="ECO:0000313" key="20">
    <source>
        <dbReference type="Proteomes" id="UP000559182"/>
    </source>
</evidence>
<keyword evidence="7" id="KW-0479">Metal-binding</keyword>
<dbReference type="InterPro" id="IPR008972">
    <property type="entry name" value="Cupredoxin"/>
</dbReference>
<evidence type="ECO:0000313" key="19">
    <source>
        <dbReference type="EMBL" id="MBB2892324.1"/>
    </source>
</evidence>
<organism evidence="19 20">
    <name type="scientific">Flexivirga oryzae</name>
    <dbReference type="NCBI Taxonomy" id="1794944"/>
    <lineage>
        <taxon>Bacteria</taxon>
        <taxon>Bacillati</taxon>
        <taxon>Actinomycetota</taxon>
        <taxon>Actinomycetes</taxon>
        <taxon>Micrococcales</taxon>
        <taxon>Dermacoccaceae</taxon>
        <taxon>Flexivirga</taxon>
    </lineage>
</organism>
<keyword evidence="10 17" id="KW-1133">Transmembrane helix</keyword>
<comment type="similarity">
    <text evidence="2">Belongs to the cytochrome c oxidase subunit 2 family.</text>
</comment>
<keyword evidence="11" id="KW-0186">Copper</keyword>
<dbReference type="Gene3D" id="1.10.287.90">
    <property type="match status" value="1"/>
</dbReference>
<dbReference type="PANTHER" id="PTHR22888:SF9">
    <property type="entry name" value="CYTOCHROME C OXIDASE SUBUNIT 2"/>
    <property type="match status" value="1"/>
</dbReference>
<comment type="function">
    <text evidence="13">Subunits I and II form the functional core of the enzyme complex. Electrons originating in cytochrome c are transferred via heme a and Cu(A) to the binuclear center formed by heme a3 and Cu(B).</text>
</comment>
<keyword evidence="5" id="KW-0679">Respiratory chain</keyword>